<keyword evidence="4" id="KW-0804">Transcription</keyword>
<dbReference type="SUPFAM" id="SSF53850">
    <property type="entry name" value="Periplasmic binding protein-like II"/>
    <property type="match status" value="1"/>
</dbReference>
<dbReference type="EMBL" id="MDTU01000001">
    <property type="protein sequence ID" value="ODN41907.1"/>
    <property type="molecule type" value="Genomic_DNA"/>
</dbReference>
<comment type="similarity">
    <text evidence="1">Belongs to the LysR transcriptional regulatory family.</text>
</comment>
<keyword evidence="2" id="KW-0805">Transcription regulation</keyword>
<gene>
    <name evidence="6" type="ORF">BGC07_01680</name>
</gene>
<dbReference type="SUPFAM" id="SSF46785">
    <property type="entry name" value="Winged helix' DNA-binding domain"/>
    <property type="match status" value="1"/>
</dbReference>
<dbReference type="Gene3D" id="3.40.190.10">
    <property type="entry name" value="Periplasmic binding protein-like II"/>
    <property type="match status" value="2"/>
</dbReference>
<evidence type="ECO:0000313" key="6">
    <source>
        <dbReference type="EMBL" id="ODN41907.1"/>
    </source>
</evidence>
<keyword evidence="3" id="KW-0238">DNA-binding</keyword>
<comment type="caution">
    <text evidence="6">The sequence shown here is derived from an EMBL/GenBank/DDBJ whole genome shotgun (WGS) entry which is preliminary data.</text>
</comment>
<dbReference type="Pfam" id="PF03466">
    <property type="entry name" value="LysR_substrate"/>
    <property type="match status" value="1"/>
</dbReference>
<dbReference type="Proteomes" id="UP000094329">
    <property type="component" value="Unassembled WGS sequence"/>
</dbReference>
<organism evidence="6 7">
    <name type="scientific">Piscirickettsia litoralis</name>
    <dbReference type="NCBI Taxonomy" id="1891921"/>
    <lineage>
        <taxon>Bacteria</taxon>
        <taxon>Pseudomonadati</taxon>
        <taxon>Pseudomonadota</taxon>
        <taxon>Gammaproteobacteria</taxon>
        <taxon>Thiotrichales</taxon>
        <taxon>Piscirickettsiaceae</taxon>
        <taxon>Piscirickettsia</taxon>
    </lineage>
</organism>
<evidence type="ECO:0000256" key="3">
    <source>
        <dbReference type="ARBA" id="ARBA00023125"/>
    </source>
</evidence>
<accession>A0ABX2ZZ60</accession>
<dbReference type="PANTHER" id="PTHR30118:SF15">
    <property type="entry name" value="TRANSCRIPTIONAL REGULATORY PROTEIN"/>
    <property type="match status" value="1"/>
</dbReference>
<dbReference type="InterPro" id="IPR036390">
    <property type="entry name" value="WH_DNA-bd_sf"/>
</dbReference>
<proteinExistence type="inferred from homology"/>
<evidence type="ECO:0000256" key="4">
    <source>
        <dbReference type="ARBA" id="ARBA00023163"/>
    </source>
</evidence>
<keyword evidence="7" id="KW-1185">Reference proteome</keyword>
<evidence type="ECO:0000256" key="1">
    <source>
        <dbReference type="ARBA" id="ARBA00009437"/>
    </source>
</evidence>
<dbReference type="PROSITE" id="PS50931">
    <property type="entry name" value="HTH_LYSR"/>
    <property type="match status" value="1"/>
</dbReference>
<dbReference type="InterPro" id="IPR036388">
    <property type="entry name" value="WH-like_DNA-bd_sf"/>
</dbReference>
<dbReference type="InterPro" id="IPR005119">
    <property type="entry name" value="LysR_subst-bd"/>
</dbReference>
<evidence type="ECO:0000259" key="5">
    <source>
        <dbReference type="PROSITE" id="PS50931"/>
    </source>
</evidence>
<evidence type="ECO:0000313" key="7">
    <source>
        <dbReference type="Proteomes" id="UP000094329"/>
    </source>
</evidence>
<protein>
    <recommendedName>
        <fullName evidence="5">HTH lysR-type domain-containing protein</fullName>
    </recommendedName>
</protein>
<feature type="domain" description="HTH lysR-type" evidence="5">
    <location>
        <begin position="7"/>
        <end position="64"/>
    </location>
</feature>
<feature type="non-terminal residue" evidence="6">
    <location>
        <position position="252"/>
    </location>
</feature>
<dbReference type="InterPro" id="IPR000847">
    <property type="entry name" value="LysR_HTH_N"/>
</dbReference>
<dbReference type="RefSeq" id="WP_069311708.1">
    <property type="nucleotide sequence ID" value="NZ_MDTU01000001.1"/>
</dbReference>
<dbReference type="InterPro" id="IPR050389">
    <property type="entry name" value="LysR-type_TF"/>
</dbReference>
<dbReference type="InterPro" id="IPR037402">
    <property type="entry name" value="YidZ_PBP2"/>
</dbReference>
<reference evidence="6 7" key="1">
    <citation type="submission" date="2016-08" db="EMBL/GenBank/DDBJ databases">
        <title>Draft genome sequence of Candidatus Piscirickettsia litoralis, from seawater.</title>
        <authorList>
            <person name="Wan X."/>
            <person name="Lee A.J."/>
            <person name="Hou S."/>
            <person name="Donachie S.P."/>
        </authorList>
    </citation>
    <scope>NUCLEOTIDE SEQUENCE [LARGE SCALE GENOMIC DNA]</scope>
    <source>
        <strain evidence="6 7">Y2</strain>
    </source>
</reference>
<sequence length="252" mass="28281">MTDLSRINLNLIVALDALITEKHVTRAGERIHISQSAMSAILAQLRLLFNDPLLVRDGKAMTITPKAAALQPKIKQVLQQINQLVAPTEFNPKTSTRTFYIGMSDYAEFIVLPKLLPLLSIEAPGIRLKIKHLNGLDRKEPFIEKQLDLGIGVTFDKKSEALDSEALFIDRTACLADKDHPLMQRPLQLDEYLQAQHMVVVFPEAPFQSRIDTRLKQLGHQRNAIITLSHMLPALHALKNTPYLLTTTTLIA</sequence>
<dbReference type="Pfam" id="PF00126">
    <property type="entry name" value="HTH_1"/>
    <property type="match status" value="1"/>
</dbReference>
<name>A0ABX2ZZ60_9GAMM</name>
<dbReference type="Gene3D" id="1.10.10.10">
    <property type="entry name" value="Winged helix-like DNA-binding domain superfamily/Winged helix DNA-binding domain"/>
    <property type="match status" value="1"/>
</dbReference>
<dbReference type="PANTHER" id="PTHR30118">
    <property type="entry name" value="HTH-TYPE TRANSCRIPTIONAL REGULATOR LEUO-RELATED"/>
    <property type="match status" value="1"/>
</dbReference>
<evidence type="ECO:0000256" key="2">
    <source>
        <dbReference type="ARBA" id="ARBA00023015"/>
    </source>
</evidence>
<dbReference type="CDD" id="cd08417">
    <property type="entry name" value="PBP2_Nitroaromatics_like"/>
    <property type="match status" value="1"/>
</dbReference>